<evidence type="ECO:0000256" key="1">
    <source>
        <dbReference type="ARBA" id="ARBA00004123"/>
    </source>
</evidence>
<accession>A0A0L0DQA0</accession>
<keyword evidence="2" id="KW-0678">Repressor</keyword>
<dbReference type="PANTHER" id="PTHR21964">
    <property type="entry name" value="BREAST CANCER METASTASIS-SUPPRESSOR 1"/>
    <property type="match status" value="1"/>
</dbReference>
<feature type="region of interest" description="Disordered" evidence="6">
    <location>
        <begin position="208"/>
        <end position="249"/>
    </location>
</feature>
<protein>
    <submittedName>
        <fullName evidence="7">Uncharacterized protein</fullName>
    </submittedName>
</protein>
<feature type="compositionally biased region" description="Gly residues" evidence="6">
    <location>
        <begin position="73"/>
        <end position="84"/>
    </location>
</feature>
<feature type="compositionally biased region" description="Low complexity" evidence="6">
    <location>
        <begin position="7"/>
        <end position="19"/>
    </location>
</feature>
<evidence type="ECO:0000256" key="4">
    <source>
        <dbReference type="ARBA" id="ARBA00023163"/>
    </source>
</evidence>
<proteinExistence type="predicted"/>
<dbReference type="RefSeq" id="XP_013753841.1">
    <property type="nucleotide sequence ID" value="XM_013898387.1"/>
</dbReference>
<dbReference type="GeneID" id="25568327"/>
<evidence type="ECO:0000256" key="2">
    <source>
        <dbReference type="ARBA" id="ARBA00022491"/>
    </source>
</evidence>
<dbReference type="Pfam" id="PF08598">
    <property type="entry name" value="Sds3"/>
    <property type="match status" value="1"/>
</dbReference>
<dbReference type="AlphaFoldDB" id="A0A0L0DQA0"/>
<comment type="subcellular location">
    <subcellularLocation>
        <location evidence="1">Nucleus</location>
    </subcellularLocation>
</comment>
<evidence type="ECO:0000313" key="8">
    <source>
        <dbReference type="Proteomes" id="UP000054408"/>
    </source>
</evidence>
<feature type="region of interest" description="Disordered" evidence="6">
    <location>
        <begin position="1"/>
        <end position="89"/>
    </location>
</feature>
<feature type="compositionally biased region" description="Low complexity" evidence="6">
    <location>
        <begin position="45"/>
        <end position="72"/>
    </location>
</feature>
<gene>
    <name evidence="7" type="ORF">AMSG_09990</name>
</gene>
<dbReference type="GO" id="GO:0005654">
    <property type="term" value="C:nucleoplasm"/>
    <property type="evidence" value="ECO:0007669"/>
    <property type="project" value="UniProtKB-ARBA"/>
</dbReference>
<keyword evidence="5" id="KW-0539">Nucleus</keyword>
<keyword evidence="8" id="KW-1185">Reference proteome</keyword>
<sequence>MVDNVEATAAPVADDAGVAGKRRKREDDDSEGAAAKKRKGVDGTAVAAEPAAAAGAAENAEVPVPMVEANGANGAGAGDASGGEGNDDMSADEVEAMESRYSDATTKLLTEKIALLDKEIALLEDGSHDGFVAECAKHKSDRDEKVKLAEAWRNLQMENINNVYQAEVAEAETLFSSYQASLRKRMIDVVAEKRKRVEEERALHLGQSIKSSSARTLRKRGSKAADAAETATPLPGGGSTSLAPAPRISGGTSFALQEQEILEDLYLIQKSYD</sequence>
<reference evidence="7 8" key="1">
    <citation type="submission" date="2010-05" db="EMBL/GenBank/DDBJ databases">
        <title>The Genome Sequence of Thecamonas trahens ATCC 50062.</title>
        <authorList>
            <consortium name="The Broad Institute Genome Sequencing Platform"/>
            <person name="Russ C."/>
            <person name="Cuomo C."/>
            <person name="Shea T."/>
            <person name="Young S.K."/>
            <person name="Zeng Q."/>
            <person name="Koehrsen M."/>
            <person name="Haas B."/>
            <person name="Borodovsky M."/>
            <person name="Guigo R."/>
            <person name="Alvarado L."/>
            <person name="Berlin A."/>
            <person name="Bochicchio J."/>
            <person name="Borenstein D."/>
            <person name="Chapman S."/>
            <person name="Chen Z."/>
            <person name="Freedman E."/>
            <person name="Gellesch M."/>
            <person name="Goldberg J."/>
            <person name="Griggs A."/>
            <person name="Gujja S."/>
            <person name="Heilman E."/>
            <person name="Heiman D."/>
            <person name="Hepburn T."/>
            <person name="Howarth C."/>
            <person name="Jen D."/>
            <person name="Larson L."/>
            <person name="Mehta T."/>
            <person name="Park D."/>
            <person name="Pearson M."/>
            <person name="Roberts A."/>
            <person name="Saif S."/>
            <person name="Shenoy N."/>
            <person name="Sisk P."/>
            <person name="Stolte C."/>
            <person name="Sykes S."/>
            <person name="Thomson T."/>
            <person name="Walk T."/>
            <person name="White J."/>
            <person name="Yandava C."/>
            <person name="Burger G."/>
            <person name="Gray M.W."/>
            <person name="Holland P.W.H."/>
            <person name="King N."/>
            <person name="Lang F.B.F."/>
            <person name="Roger A.J."/>
            <person name="Ruiz-Trillo I."/>
            <person name="Lander E."/>
            <person name="Nusbaum C."/>
        </authorList>
    </citation>
    <scope>NUCLEOTIDE SEQUENCE [LARGE SCALE GENOMIC DNA]</scope>
    <source>
        <strain evidence="7 8">ATCC 50062</strain>
    </source>
</reference>
<evidence type="ECO:0000256" key="6">
    <source>
        <dbReference type="SAM" id="MobiDB-lite"/>
    </source>
</evidence>
<dbReference type="Proteomes" id="UP000054408">
    <property type="component" value="Unassembled WGS sequence"/>
</dbReference>
<organism evidence="7 8">
    <name type="scientific">Thecamonas trahens ATCC 50062</name>
    <dbReference type="NCBI Taxonomy" id="461836"/>
    <lineage>
        <taxon>Eukaryota</taxon>
        <taxon>Apusozoa</taxon>
        <taxon>Apusomonadida</taxon>
        <taxon>Apusomonadidae</taxon>
        <taxon>Thecamonas</taxon>
    </lineage>
</organism>
<evidence type="ECO:0000256" key="5">
    <source>
        <dbReference type="ARBA" id="ARBA00023242"/>
    </source>
</evidence>
<dbReference type="SMART" id="SM01401">
    <property type="entry name" value="Sds3"/>
    <property type="match status" value="1"/>
</dbReference>
<dbReference type="EMBL" id="GL349487">
    <property type="protein sequence ID" value="KNC54201.1"/>
    <property type="molecule type" value="Genomic_DNA"/>
</dbReference>
<dbReference type="InterPro" id="IPR013907">
    <property type="entry name" value="Sds3"/>
</dbReference>
<name>A0A0L0DQA0_THETB</name>
<keyword evidence="4" id="KW-0804">Transcription</keyword>
<evidence type="ECO:0000256" key="3">
    <source>
        <dbReference type="ARBA" id="ARBA00023015"/>
    </source>
</evidence>
<dbReference type="OrthoDB" id="20886at2759"/>
<dbReference type="GO" id="GO:0010468">
    <property type="term" value="P:regulation of gene expression"/>
    <property type="evidence" value="ECO:0007669"/>
    <property type="project" value="UniProtKB-ARBA"/>
</dbReference>
<keyword evidence="3" id="KW-0805">Transcription regulation</keyword>
<evidence type="ECO:0000313" key="7">
    <source>
        <dbReference type="EMBL" id="KNC54201.1"/>
    </source>
</evidence>
<dbReference type="OMA" id="QDSIRCE"/>
<dbReference type="STRING" id="461836.A0A0L0DQA0"/>